<accession>A0A0F9AFS8</accession>
<dbReference type="EMBL" id="LAZR01046177">
    <property type="protein sequence ID" value="KKK97150.1"/>
    <property type="molecule type" value="Genomic_DNA"/>
</dbReference>
<comment type="caution">
    <text evidence="1">The sequence shown here is derived from an EMBL/GenBank/DDBJ whole genome shotgun (WGS) entry which is preliminary data.</text>
</comment>
<gene>
    <name evidence="1" type="ORF">LCGC14_2655650</name>
</gene>
<protein>
    <submittedName>
        <fullName evidence="1">Uncharacterized protein</fullName>
    </submittedName>
</protein>
<feature type="non-terminal residue" evidence="1">
    <location>
        <position position="108"/>
    </location>
</feature>
<sequence length="108" mass="11182">MSDDKSIPSIDELTAKQERLANEVSEATTALDTAKSTFAASAKSDPTAVETLLELATGVKTAEGTVTAAQRAVSKCQTDIDGIRYDEAMGGVISASTAIKTSVTKPMV</sequence>
<name>A0A0F9AFS8_9ZZZZ</name>
<evidence type="ECO:0000313" key="1">
    <source>
        <dbReference type="EMBL" id="KKK97150.1"/>
    </source>
</evidence>
<organism evidence="1">
    <name type="scientific">marine sediment metagenome</name>
    <dbReference type="NCBI Taxonomy" id="412755"/>
    <lineage>
        <taxon>unclassified sequences</taxon>
        <taxon>metagenomes</taxon>
        <taxon>ecological metagenomes</taxon>
    </lineage>
</organism>
<dbReference type="AlphaFoldDB" id="A0A0F9AFS8"/>
<reference evidence="1" key="1">
    <citation type="journal article" date="2015" name="Nature">
        <title>Complex archaea that bridge the gap between prokaryotes and eukaryotes.</title>
        <authorList>
            <person name="Spang A."/>
            <person name="Saw J.H."/>
            <person name="Jorgensen S.L."/>
            <person name="Zaremba-Niedzwiedzka K."/>
            <person name="Martijn J."/>
            <person name="Lind A.E."/>
            <person name="van Eijk R."/>
            <person name="Schleper C."/>
            <person name="Guy L."/>
            <person name="Ettema T.J."/>
        </authorList>
    </citation>
    <scope>NUCLEOTIDE SEQUENCE</scope>
</reference>
<proteinExistence type="predicted"/>